<dbReference type="Proteomes" id="UP000255317">
    <property type="component" value="Unassembled WGS sequence"/>
</dbReference>
<dbReference type="EMBL" id="QRAO01000003">
    <property type="protein sequence ID" value="RDK85584.1"/>
    <property type="molecule type" value="Genomic_DNA"/>
</dbReference>
<dbReference type="GO" id="GO:0007165">
    <property type="term" value="P:signal transduction"/>
    <property type="evidence" value="ECO:0007669"/>
    <property type="project" value="InterPro"/>
</dbReference>
<dbReference type="Pfam" id="PF11738">
    <property type="entry name" value="DUF3298"/>
    <property type="match status" value="1"/>
</dbReference>
<evidence type="ECO:0000313" key="3">
    <source>
        <dbReference type="Proteomes" id="UP000255317"/>
    </source>
</evidence>
<dbReference type="PROSITE" id="PS50104">
    <property type="entry name" value="TIR"/>
    <property type="match status" value="1"/>
</dbReference>
<protein>
    <submittedName>
        <fullName evidence="2">Uncharacterized protein DUF3298</fullName>
    </submittedName>
</protein>
<reference evidence="2 3" key="1">
    <citation type="submission" date="2018-07" db="EMBL/GenBank/DDBJ databases">
        <title>Genomic Encyclopedia of Type Strains, Phase IV (KMG-IV): sequencing the most valuable type-strain genomes for metagenomic binning, comparative biology and taxonomic classification.</title>
        <authorList>
            <person name="Goeker M."/>
        </authorList>
    </citation>
    <scope>NUCLEOTIDE SEQUENCE [LARGE SCALE GENOMIC DNA]</scope>
    <source>
        <strain evidence="2 3">DSM 101478</strain>
    </source>
</reference>
<dbReference type="InterPro" id="IPR025303">
    <property type="entry name" value="PdaC"/>
</dbReference>
<name>A0A370QB47_9FLAO</name>
<dbReference type="InterPro" id="IPR037126">
    <property type="entry name" value="PdaC/RsiV-like_sf"/>
</dbReference>
<dbReference type="Pfam" id="PF13676">
    <property type="entry name" value="TIR_2"/>
    <property type="match status" value="1"/>
</dbReference>
<dbReference type="Pfam" id="PF13739">
    <property type="entry name" value="PdaC"/>
    <property type="match status" value="1"/>
</dbReference>
<evidence type="ECO:0000313" key="2">
    <source>
        <dbReference type="EMBL" id="RDK85584.1"/>
    </source>
</evidence>
<dbReference type="SUPFAM" id="SSF52200">
    <property type="entry name" value="Toll/Interleukin receptor TIR domain"/>
    <property type="match status" value="1"/>
</dbReference>
<dbReference type="Gene3D" id="3.30.565.40">
    <property type="entry name" value="Fervidobacterium nodosum Rt17-B1 like"/>
    <property type="match status" value="1"/>
</dbReference>
<keyword evidence="3" id="KW-1185">Reference proteome</keyword>
<feature type="domain" description="TIR" evidence="1">
    <location>
        <begin position="1"/>
        <end position="143"/>
    </location>
</feature>
<sequence length="365" mass="43292">MFDKVFISYAKEDYKFAEQLYDFLETTNYNPWLDKKKILPGQDWNFILRKELRDSDFIILLLSKTSVQKRGYIQREFKLALEYYEEKLDDDIFLIPVKIDDCEVPLKLGKFQWVEYLNGFESILKAMNLQRKKHIDIEQSKLSSNDTFEFEEINEKLNYEAEIKLDIQVNFIQFLNKKNSDINDINHIIKGRKAESIAFVRKLFFEIDGKPIKHKFTTPDWNLDLSYNSNLISKSIISISENQYKYFGGAHGSGIITGLNFRLNPLLKLDIEDLFDNDDEKKVLNLFSHFCFEVLKKEAVEFFNYDENVKDEDLFWEGSLSPKWENFQHFLITKKGLEIIFNDYSVSAYAFGVRFVEIPFDKIIQ</sequence>
<proteinExistence type="predicted"/>
<dbReference type="InterPro" id="IPR035897">
    <property type="entry name" value="Toll_tir_struct_dom_sf"/>
</dbReference>
<dbReference type="InterPro" id="IPR000157">
    <property type="entry name" value="TIR_dom"/>
</dbReference>
<dbReference type="Gene3D" id="3.90.640.20">
    <property type="entry name" value="Heat-shock cognate protein, ATPase"/>
    <property type="match status" value="1"/>
</dbReference>
<comment type="caution">
    <text evidence="2">The sequence shown here is derived from an EMBL/GenBank/DDBJ whole genome shotgun (WGS) entry which is preliminary data.</text>
</comment>
<gene>
    <name evidence="2" type="ORF">C8D94_103411</name>
</gene>
<dbReference type="AlphaFoldDB" id="A0A370QB47"/>
<dbReference type="InterPro" id="IPR021729">
    <property type="entry name" value="DUF3298"/>
</dbReference>
<dbReference type="Gene3D" id="3.40.50.10140">
    <property type="entry name" value="Toll/interleukin-1 receptor homology (TIR) domain"/>
    <property type="match status" value="1"/>
</dbReference>
<organism evidence="2 3">
    <name type="scientific">Marinirhabdus gelatinilytica</name>
    <dbReference type="NCBI Taxonomy" id="1703343"/>
    <lineage>
        <taxon>Bacteria</taxon>
        <taxon>Pseudomonadati</taxon>
        <taxon>Bacteroidota</taxon>
        <taxon>Flavobacteriia</taxon>
        <taxon>Flavobacteriales</taxon>
        <taxon>Flavobacteriaceae</taxon>
    </lineage>
</organism>
<accession>A0A370QB47</accession>
<evidence type="ECO:0000259" key="1">
    <source>
        <dbReference type="PROSITE" id="PS50104"/>
    </source>
</evidence>